<feature type="coiled-coil region" evidence="2">
    <location>
        <begin position="474"/>
        <end position="515"/>
    </location>
</feature>
<dbReference type="GO" id="GO:0055107">
    <property type="term" value="P:Golgi to secretory granule transport"/>
    <property type="evidence" value="ECO:0007669"/>
    <property type="project" value="TreeGrafter"/>
</dbReference>
<proteinExistence type="predicted"/>
<feature type="coiled-coil region" evidence="2">
    <location>
        <begin position="294"/>
        <end position="321"/>
    </location>
</feature>
<gene>
    <name evidence="4" type="primary">si:ch211-235m3.5</name>
</gene>
<dbReference type="GeneTree" id="ENSGT00940000165761"/>
<feature type="compositionally biased region" description="Polar residues" evidence="3">
    <location>
        <begin position="519"/>
        <end position="536"/>
    </location>
</feature>
<reference evidence="4" key="2">
    <citation type="submission" date="2025-08" db="UniProtKB">
        <authorList>
            <consortium name="Ensembl"/>
        </authorList>
    </citation>
    <scope>IDENTIFICATION</scope>
</reference>
<protein>
    <recommendedName>
        <fullName evidence="6">Bicaudal D-related protein 1-like</fullName>
    </recommendedName>
</protein>
<evidence type="ECO:0000256" key="1">
    <source>
        <dbReference type="ARBA" id="ARBA00023054"/>
    </source>
</evidence>
<feature type="coiled-coil region" evidence="2">
    <location>
        <begin position="418"/>
        <end position="449"/>
    </location>
</feature>
<feature type="coiled-coil region" evidence="2">
    <location>
        <begin position="117"/>
        <end position="190"/>
    </location>
</feature>
<dbReference type="PANTHER" id="PTHR32123:SF10">
    <property type="entry name" value="BICD FAMILY-LIKE CARGO ADAPTER 1-RELATED"/>
    <property type="match status" value="1"/>
</dbReference>
<dbReference type="Ensembl" id="ENSSMAT00000027467.2">
    <property type="protein sequence ID" value="ENSSMAP00000027136.2"/>
    <property type="gene ID" value="ENSSMAG00000016595.2"/>
</dbReference>
<sequence>MSNHAGGRQAVKHDLPERFDGGRCGYAPLHCHYKEFASELTLVMDRLDEWGFKSKKMELEEDFYFDYAAEEMTGYQDPRELVAALKQKEEEVILAAQLGNALLLENRQLKERSQLLHEQYAGNLEELEQGRHELRLKLEGCQSQWESQVIDLERDVSELSAQVERLTQALSEAERHKSRAQLEHSEHTQRLRDELNTAMEVERAVSSELQALKQELQKKGSHSSPQDEELLSAMREQVLRISQKDQVLEERLKNVSQENTELRTSLASLHTRLALHDQLNQQHSQQLAEAWQEVEVARGRSQQLQAQVDELQEEVSLQEARSHGDASLLSELESGLETAALGVSKEEITQEMVSILQLLLPLTREPSSPARSDSLDQQDDLQAMLHRIKGVAQTLAQGSSPQELNLAFVDRMADQCGNRSTAQELRDQNVQLQQENAELRQKLQSVQGQGEVVQQAIRDRDEAIAKKNLMEVELVRSKNDMMSLNNQLLEAIQRKLELSQELEAWQDDIQIVINQQLRSQQLSEQPQKKPTSNSLSFFRRPSRVASTWTHQPSSSSSTWSSDTNQDKIQSPWRDWLRRGKGAQYGK</sequence>
<organism evidence="4 5">
    <name type="scientific">Scophthalmus maximus</name>
    <name type="common">Turbot</name>
    <name type="synonym">Psetta maxima</name>
    <dbReference type="NCBI Taxonomy" id="52904"/>
    <lineage>
        <taxon>Eukaryota</taxon>
        <taxon>Metazoa</taxon>
        <taxon>Chordata</taxon>
        <taxon>Craniata</taxon>
        <taxon>Vertebrata</taxon>
        <taxon>Euteleostomi</taxon>
        <taxon>Actinopterygii</taxon>
        <taxon>Neopterygii</taxon>
        <taxon>Teleostei</taxon>
        <taxon>Neoteleostei</taxon>
        <taxon>Acanthomorphata</taxon>
        <taxon>Carangaria</taxon>
        <taxon>Pleuronectiformes</taxon>
        <taxon>Pleuronectoidei</taxon>
        <taxon>Scophthalmidae</taxon>
        <taxon>Scophthalmus</taxon>
    </lineage>
</organism>
<accession>A0A8D3B1W0</accession>
<dbReference type="AlphaFoldDB" id="A0A8D3B1W0"/>
<dbReference type="PANTHER" id="PTHR32123">
    <property type="entry name" value="BICD FAMILY-LIKE CARGO ADAPTER"/>
    <property type="match status" value="1"/>
</dbReference>
<dbReference type="InterPro" id="IPR051149">
    <property type="entry name" value="Spindly/BICDR_Dynein_Adapter"/>
</dbReference>
<evidence type="ECO:0000313" key="5">
    <source>
        <dbReference type="Proteomes" id="UP000694558"/>
    </source>
</evidence>
<feature type="region of interest" description="Disordered" evidence="3">
    <location>
        <begin position="519"/>
        <end position="586"/>
    </location>
</feature>
<keyword evidence="1 2" id="KW-0175">Coiled coil</keyword>
<dbReference type="Proteomes" id="UP000694558">
    <property type="component" value="Chromosome 3"/>
</dbReference>
<dbReference type="GO" id="GO:0047496">
    <property type="term" value="P:vesicle transport along microtubule"/>
    <property type="evidence" value="ECO:0007669"/>
    <property type="project" value="TreeGrafter"/>
</dbReference>
<reference evidence="4" key="1">
    <citation type="submission" date="2023-05" db="EMBL/GenBank/DDBJ databases">
        <title>High-quality long-read genome of Scophthalmus maximus.</title>
        <authorList>
            <person name="Lien S."/>
            <person name="Martinez P."/>
        </authorList>
    </citation>
    <scope>NUCLEOTIDE SEQUENCE [LARGE SCALE GENOMIC DNA]</scope>
</reference>
<evidence type="ECO:0000313" key="4">
    <source>
        <dbReference type="Ensembl" id="ENSSMAP00000027136.2"/>
    </source>
</evidence>
<feature type="compositionally biased region" description="Low complexity" evidence="3">
    <location>
        <begin position="546"/>
        <end position="563"/>
    </location>
</feature>
<name>A0A8D3B1W0_SCOMX</name>
<evidence type="ECO:0000256" key="2">
    <source>
        <dbReference type="SAM" id="Coils"/>
    </source>
</evidence>
<evidence type="ECO:0000256" key="3">
    <source>
        <dbReference type="SAM" id="MobiDB-lite"/>
    </source>
</evidence>
<evidence type="ECO:0008006" key="6">
    <source>
        <dbReference type="Google" id="ProtNLM"/>
    </source>
</evidence>